<dbReference type="NCBIfam" id="TIGR00222">
    <property type="entry name" value="panB"/>
    <property type="match status" value="1"/>
</dbReference>
<dbReference type="SUPFAM" id="SSF51621">
    <property type="entry name" value="Phosphoenolpyruvate/pyruvate domain"/>
    <property type="match status" value="1"/>
</dbReference>
<comment type="caution">
    <text evidence="7">The sequence shown here is derived from an EMBL/GenBank/DDBJ whole genome shotgun (WGS) entry which is preliminary data.</text>
</comment>
<dbReference type="Gene3D" id="3.20.20.60">
    <property type="entry name" value="Phosphoenolpyruvate-binding domains"/>
    <property type="match status" value="1"/>
</dbReference>
<dbReference type="PANTHER" id="PTHR20881:SF0">
    <property type="entry name" value="3-METHYL-2-OXOBUTANOATE HYDROXYMETHYLTRANSFERASE"/>
    <property type="match status" value="1"/>
</dbReference>
<dbReference type="Proteomes" id="UP000320333">
    <property type="component" value="Unassembled WGS sequence"/>
</dbReference>
<dbReference type="PANTHER" id="PTHR20881">
    <property type="entry name" value="3-METHYL-2-OXOBUTANOATE HYDROXYMETHYLTRANSFERASE"/>
    <property type="match status" value="1"/>
</dbReference>
<keyword evidence="7" id="KW-0489">Methyltransferase</keyword>
<keyword evidence="4 6" id="KW-0808">Transferase</keyword>
<comment type="similarity">
    <text evidence="2 6">Belongs to the PanB family.</text>
</comment>
<comment type="catalytic activity">
    <reaction evidence="5 6">
        <text>(6R)-5,10-methylene-5,6,7,8-tetrahydrofolate + 3-methyl-2-oxobutanoate + H2O = 2-dehydropantoate + (6S)-5,6,7,8-tetrahydrofolate</text>
        <dbReference type="Rhea" id="RHEA:11824"/>
        <dbReference type="ChEBI" id="CHEBI:11561"/>
        <dbReference type="ChEBI" id="CHEBI:11851"/>
        <dbReference type="ChEBI" id="CHEBI:15377"/>
        <dbReference type="ChEBI" id="CHEBI:15636"/>
        <dbReference type="ChEBI" id="CHEBI:57453"/>
        <dbReference type="EC" id="2.1.2.11"/>
    </reaction>
</comment>
<dbReference type="EMBL" id="QEAP01000248">
    <property type="protein sequence ID" value="TPX71599.1"/>
    <property type="molecule type" value="Genomic_DNA"/>
</dbReference>
<dbReference type="GO" id="GO:0008168">
    <property type="term" value="F:methyltransferase activity"/>
    <property type="evidence" value="ECO:0007669"/>
    <property type="project" value="UniProtKB-KW"/>
</dbReference>
<proteinExistence type="inferred from homology"/>
<dbReference type="FunFam" id="3.20.20.60:FF:000003">
    <property type="entry name" value="3-methyl-2-oxobutanoate hydroxymethyltransferase"/>
    <property type="match status" value="1"/>
</dbReference>
<keyword evidence="8" id="KW-1185">Reference proteome</keyword>
<evidence type="ECO:0000256" key="4">
    <source>
        <dbReference type="ARBA" id="ARBA00022679"/>
    </source>
</evidence>
<dbReference type="UniPathway" id="UPA00028">
    <property type="reaction ID" value="UER00003"/>
</dbReference>
<organism evidence="7 8">
    <name type="scientific">Chytriomyces confervae</name>
    <dbReference type="NCBI Taxonomy" id="246404"/>
    <lineage>
        <taxon>Eukaryota</taxon>
        <taxon>Fungi</taxon>
        <taxon>Fungi incertae sedis</taxon>
        <taxon>Chytridiomycota</taxon>
        <taxon>Chytridiomycota incertae sedis</taxon>
        <taxon>Chytridiomycetes</taxon>
        <taxon>Chytridiales</taxon>
        <taxon>Chytriomycetaceae</taxon>
        <taxon>Chytriomyces</taxon>
    </lineage>
</organism>
<gene>
    <name evidence="7" type="primary">ECM31</name>
    <name evidence="7" type="ORF">CcCBS67573_g06135</name>
</gene>
<evidence type="ECO:0000256" key="6">
    <source>
        <dbReference type="RuleBase" id="RU362100"/>
    </source>
</evidence>
<comment type="pathway">
    <text evidence="1 6">Cofactor biosynthesis; (R)-pantothenate biosynthesis; (R)-pantoate from 3-methyl-2-oxobutanoate: step 1/2.</text>
</comment>
<comment type="function">
    <text evidence="6">Catalyzes the reversible reaction in which hydroxymethyl group from 5,10-methylenetetrahydrofolate is transferred onto alpha-ketoisovalerate to form ketopantoate.</text>
</comment>
<dbReference type="GO" id="GO:0005739">
    <property type="term" value="C:mitochondrion"/>
    <property type="evidence" value="ECO:0007669"/>
    <property type="project" value="TreeGrafter"/>
</dbReference>
<dbReference type="CDD" id="cd06557">
    <property type="entry name" value="KPHMT-like"/>
    <property type="match status" value="1"/>
</dbReference>
<dbReference type="EC" id="2.1.2.11" evidence="3 6"/>
<dbReference type="Pfam" id="PF02548">
    <property type="entry name" value="Pantoate_transf"/>
    <property type="match status" value="1"/>
</dbReference>
<dbReference type="GO" id="GO:0003864">
    <property type="term" value="F:3-methyl-2-oxobutanoate hydroxymethyltransferase activity"/>
    <property type="evidence" value="ECO:0007669"/>
    <property type="project" value="UniProtKB-EC"/>
</dbReference>
<protein>
    <recommendedName>
        <fullName evidence="3 6">3-methyl-2-oxobutanoate hydroxymethyltransferase</fullName>
        <ecNumber evidence="3 6">2.1.2.11</ecNumber>
    </recommendedName>
</protein>
<dbReference type="GO" id="GO:0015940">
    <property type="term" value="P:pantothenate biosynthetic process"/>
    <property type="evidence" value="ECO:0007669"/>
    <property type="project" value="UniProtKB-UniPathway"/>
</dbReference>
<evidence type="ECO:0000256" key="5">
    <source>
        <dbReference type="ARBA" id="ARBA00049172"/>
    </source>
</evidence>
<evidence type="ECO:0000256" key="2">
    <source>
        <dbReference type="ARBA" id="ARBA00008676"/>
    </source>
</evidence>
<dbReference type="InterPro" id="IPR015813">
    <property type="entry name" value="Pyrv/PenolPyrv_kinase-like_dom"/>
</dbReference>
<accession>A0A507F5N5</accession>
<evidence type="ECO:0000256" key="1">
    <source>
        <dbReference type="ARBA" id="ARBA00005033"/>
    </source>
</evidence>
<dbReference type="GO" id="GO:0000287">
    <property type="term" value="F:magnesium ion binding"/>
    <property type="evidence" value="ECO:0007669"/>
    <property type="project" value="TreeGrafter"/>
</dbReference>
<keyword evidence="6" id="KW-0566">Pantothenate biosynthesis</keyword>
<dbReference type="HAMAP" id="MF_00156">
    <property type="entry name" value="PanB"/>
    <property type="match status" value="1"/>
</dbReference>
<name>A0A507F5N5_9FUNG</name>
<reference evidence="7 8" key="1">
    <citation type="journal article" date="2019" name="Sci. Rep.">
        <title>Comparative genomics of chytrid fungi reveal insights into the obligate biotrophic and pathogenic lifestyle of Synchytrium endobioticum.</title>
        <authorList>
            <person name="van de Vossenberg B.T.L.H."/>
            <person name="Warris S."/>
            <person name="Nguyen H.D.T."/>
            <person name="van Gent-Pelzer M.P.E."/>
            <person name="Joly D.L."/>
            <person name="van de Geest H.C."/>
            <person name="Bonants P.J.M."/>
            <person name="Smith D.S."/>
            <person name="Levesque C.A."/>
            <person name="van der Lee T.A.J."/>
        </authorList>
    </citation>
    <scope>NUCLEOTIDE SEQUENCE [LARGE SCALE GENOMIC DNA]</scope>
    <source>
        <strain evidence="7 8">CBS 675.73</strain>
    </source>
</reference>
<dbReference type="InterPro" id="IPR040442">
    <property type="entry name" value="Pyrv_kinase-like_dom_sf"/>
</dbReference>
<evidence type="ECO:0000256" key="3">
    <source>
        <dbReference type="ARBA" id="ARBA00012618"/>
    </source>
</evidence>
<dbReference type="GO" id="GO:0032259">
    <property type="term" value="P:methylation"/>
    <property type="evidence" value="ECO:0007669"/>
    <property type="project" value="UniProtKB-KW"/>
</dbReference>
<dbReference type="STRING" id="246404.A0A507F5N5"/>
<dbReference type="NCBIfam" id="NF001452">
    <property type="entry name" value="PRK00311.1"/>
    <property type="match status" value="1"/>
</dbReference>
<evidence type="ECO:0000313" key="8">
    <source>
        <dbReference type="Proteomes" id="UP000320333"/>
    </source>
</evidence>
<dbReference type="AlphaFoldDB" id="A0A507F5N5"/>
<dbReference type="InterPro" id="IPR003700">
    <property type="entry name" value="Pantoate_hydroxy_MeTrfase"/>
</dbReference>
<evidence type="ECO:0000313" key="7">
    <source>
        <dbReference type="EMBL" id="TPX71599.1"/>
    </source>
</evidence>
<sequence length="330" mass="35917">MHPSPRFPTRPSSISVTTWRALRHYSSPPPSSPAAVSADPAGLQRKKVTVKTIQKLYKTRSPITMMTAHDYPSGVFCEKGGMEICLVGDSLAMVALGYDSTTRITLEEMMHHSRAVARGSKSAFLIGDLPFGTYEKSAEHAIDNAIRFIREGHVEAVKLEGGVEMAGTIKRIVDVGIPVLGHVGLTPQRASSLGGFRAQGTSLLKAKALLADATALQEAGCFAMVLESVPSPVAEFITKRLSIPTIGIGAGPHCSGQVLVQMDMLGIYDKFTPKFCKLYERLDPLIVNAMKEYGAEVKQGTFPDSKLHTYAMEKGEEEKFLNWVKEEYGE</sequence>
<dbReference type="OrthoDB" id="425211at2759"/>